<evidence type="ECO:0000313" key="2">
    <source>
        <dbReference type="Proteomes" id="UP000249557"/>
    </source>
</evidence>
<dbReference type="EMBL" id="QFNK01000305">
    <property type="protein sequence ID" value="PZO81397.1"/>
    <property type="molecule type" value="Genomic_DNA"/>
</dbReference>
<comment type="caution">
    <text evidence="1">The sequence shown here is derived from an EMBL/GenBank/DDBJ whole genome shotgun (WGS) entry which is preliminary data.</text>
</comment>
<reference evidence="1 2" key="1">
    <citation type="submission" date="2017-08" db="EMBL/GenBank/DDBJ databases">
        <title>Infants hospitalized years apart are colonized by the same room-sourced microbial strains.</title>
        <authorList>
            <person name="Brooks B."/>
            <person name="Olm M.R."/>
            <person name="Firek B.A."/>
            <person name="Baker R."/>
            <person name="Thomas B.C."/>
            <person name="Morowitz M.J."/>
            <person name="Banfield J.F."/>
        </authorList>
    </citation>
    <scope>NUCLEOTIDE SEQUENCE [LARGE SCALE GENOMIC DNA]</scope>
    <source>
        <strain evidence="1">S2_018_000_R2_104</strain>
    </source>
</reference>
<protein>
    <recommendedName>
        <fullName evidence="3">Nucleoside-diphosphate sugar epimerase</fullName>
    </recommendedName>
</protein>
<dbReference type="AlphaFoldDB" id="A0A2W4ZJ66"/>
<evidence type="ECO:0008006" key="3">
    <source>
        <dbReference type="Google" id="ProtNLM"/>
    </source>
</evidence>
<dbReference type="PANTHER" id="PTHR33986">
    <property type="entry name" value="OS02G0535700 PROTEIN"/>
    <property type="match status" value="1"/>
</dbReference>
<dbReference type="Pfam" id="PF06258">
    <property type="entry name" value="Mito_fiss_Elm1"/>
    <property type="match status" value="1"/>
</dbReference>
<dbReference type="PANTHER" id="PTHR33986:SF15">
    <property type="entry name" value="MITOCHONDRIAL FISSION PROTEIN ELM1"/>
    <property type="match status" value="1"/>
</dbReference>
<name>A0A2W4ZJ66_9BACT</name>
<proteinExistence type="predicted"/>
<sequence>GEPEKQAFLKTLHASESPYPRWFWDGSGENPYMGMLAWADTILVTADSVSMISDAATAGKPVYMIPLDGGSRRFNAFHQNMMKYGALRPFEGGLEPFTYTPLRDSDLIAAAITAALAKRRNGENTGKPLYP</sequence>
<dbReference type="Proteomes" id="UP000249557">
    <property type="component" value="Unassembled WGS sequence"/>
</dbReference>
<dbReference type="InterPro" id="IPR009367">
    <property type="entry name" value="Elm1-like"/>
</dbReference>
<organism evidence="1 2">
    <name type="scientific">Micavibrio aeruginosavorus</name>
    <dbReference type="NCBI Taxonomy" id="349221"/>
    <lineage>
        <taxon>Bacteria</taxon>
        <taxon>Pseudomonadati</taxon>
        <taxon>Bdellovibrionota</taxon>
        <taxon>Bdellovibrionia</taxon>
        <taxon>Bdellovibrionales</taxon>
        <taxon>Pseudobdellovibrionaceae</taxon>
        <taxon>Micavibrio</taxon>
    </lineage>
</organism>
<evidence type="ECO:0000313" key="1">
    <source>
        <dbReference type="EMBL" id="PZO81397.1"/>
    </source>
</evidence>
<accession>A0A2W4ZJ66</accession>
<gene>
    <name evidence="1" type="ORF">DI626_10855</name>
</gene>
<feature type="non-terminal residue" evidence="1">
    <location>
        <position position="1"/>
    </location>
</feature>